<reference evidence="1" key="1">
    <citation type="submission" date="2021-01" db="EMBL/GenBank/DDBJ databases">
        <authorList>
            <person name="Corre E."/>
            <person name="Pelletier E."/>
            <person name="Niang G."/>
            <person name="Scheremetjew M."/>
            <person name="Finn R."/>
            <person name="Kale V."/>
            <person name="Holt S."/>
            <person name="Cochrane G."/>
            <person name="Meng A."/>
            <person name="Brown T."/>
            <person name="Cohen L."/>
        </authorList>
    </citation>
    <scope>NUCLEOTIDE SEQUENCE</scope>
    <source>
        <strain evidence="1">S3</strain>
    </source>
</reference>
<gene>
    <name evidence="1" type="ORF">SINC0208_LOCUS4656</name>
</gene>
<proteinExistence type="predicted"/>
<dbReference type="AlphaFoldDB" id="A0A7S3MTZ4"/>
<name>A0A7S3MTZ4_9SPIT</name>
<dbReference type="EMBL" id="HBIH01011237">
    <property type="protein sequence ID" value="CAE0324070.1"/>
    <property type="molecule type" value="Transcribed_RNA"/>
</dbReference>
<evidence type="ECO:0000313" key="1">
    <source>
        <dbReference type="EMBL" id="CAE0324070.1"/>
    </source>
</evidence>
<organism evidence="1">
    <name type="scientific">Strombidium inclinatum</name>
    <dbReference type="NCBI Taxonomy" id="197538"/>
    <lineage>
        <taxon>Eukaryota</taxon>
        <taxon>Sar</taxon>
        <taxon>Alveolata</taxon>
        <taxon>Ciliophora</taxon>
        <taxon>Intramacronucleata</taxon>
        <taxon>Spirotrichea</taxon>
        <taxon>Oligotrichia</taxon>
        <taxon>Strombidiidae</taxon>
        <taxon>Strombidium</taxon>
    </lineage>
</organism>
<accession>A0A7S3MTZ4</accession>
<sequence length="137" mass="14918">MLSFCHVEGMVFGKAREFSPPGLAFFVGGLAQNVGDSLLDLVLVHPLGFLGGDLGAAEEIGIACSAPGSDRFYDEAAGVNFGFLPQRLPPPADLARLQLHRLHWRVPLLDLRSLILFSSRLRDMDRLLSIKATVLHP</sequence>
<protein>
    <submittedName>
        <fullName evidence="1">Uncharacterized protein</fullName>
    </submittedName>
</protein>